<gene>
    <name evidence="5" type="ORF">Q3V37_28730</name>
</gene>
<dbReference type="AlphaFoldDB" id="A0AAJ6L3X6"/>
<dbReference type="GO" id="GO:0003677">
    <property type="term" value="F:DNA binding"/>
    <property type="evidence" value="ECO:0007669"/>
    <property type="project" value="UniProtKB-KW"/>
</dbReference>
<dbReference type="InterPro" id="IPR008920">
    <property type="entry name" value="TF_FadR/GntR_C"/>
</dbReference>
<dbReference type="RefSeq" id="WP_053657133.1">
    <property type="nucleotide sequence ID" value="NZ_CP130472.1"/>
</dbReference>
<evidence type="ECO:0000256" key="3">
    <source>
        <dbReference type="ARBA" id="ARBA00023163"/>
    </source>
</evidence>
<keyword evidence="2" id="KW-0238">DNA-binding</keyword>
<dbReference type="EMBL" id="CP130472">
    <property type="protein sequence ID" value="WLS45301.1"/>
    <property type="molecule type" value="Genomic_DNA"/>
</dbReference>
<protein>
    <submittedName>
        <fullName evidence="5">GntR family transcriptional regulator</fullName>
    </submittedName>
</protein>
<dbReference type="InterPro" id="IPR036390">
    <property type="entry name" value="WH_DNA-bd_sf"/>
</dbReference>
<dbReference type="SMART" id="SM00895">
    <property type="entry name" value="FCD"/>
    <property type="match status" value="1"/>
</dbReference>
<organism evidence="5 6">
    <name type="scientific">Micromonospora profundi</name>
    <dbReference type="NCBI Taxonomy" id="1420889"/>
    <lineage>
        <taxon>Bacteria</taxon>
        <taxon>Bacillati</taxon>
        <taxon>Actinomycetota</taxon>
        <taxon>Actinomycetes</taxon>
        <taxon>Micromonosporales</taxon>
        <taxon>Micromonosporaceae</taxon>
        <taxon>Micromonospora</taxon>
    </lineage>
</organism>
<dbReference type="InterPro" id="IPR011711">
    <property type="entry name" value="GntR_C"/>
</dbReference>
<dbReference type="PROSITE" id="PS50949">
    <property type="entry name" value="HTH_GNTR"/>
    <property type="match status" value="1"/>
</dbReference>
<dbReference type="Pfam" id="PF00392">
    <property type="entry name" value="GntR"/>
    <property type="match status" value="1"/>
</dbReference>
<dbReference type="Gene3D" id="1.10.10.10">
    <property type="entry name" value="Winged helix-like DNA-binding domain superfamily/Winged helix DNA-binding domain"/>
    <property type="match status" value="1"/>
</dbReference>
<evidence type="ECO:0000256" key="2">
    <source>
        <dbReference type="ARBA" id="ARBA00023125"/>
    </source>
</evidence>
<evidence type="ECO:0000259" key="4">
    <source>
        <dbReference type="PROSITE" id="PS50949"/>
    </source>
</evidence>
<sequence length="211" mass="23160">MGRATQSAYESIKNRLLGGTYEPGKKLSEEDLAAAVGVSRTPVREALRRLHAEGLVDWEANRGATVPAWRQQDLEEIFELRALLEGYGAELAAGRITPEEIARLRALCTEMEGYAASQRSDRADPIAVCNAQFHEIILGAGRNRRLSALLGAVVQTPLVNRTFRQYDETAMARSMSHHRELIDALEAGDRAWAGSVMRAHILAARATLGNP</sequence>
<dbReference type="SUPFAM" id="SSF48008">
    <property type="entry name" value="GntR ligand-binding domain-like"/>
    <property type="match status" value="1"/>
</dbReference>
<evidence type="ECO:0000313" key="6">
    <source>
        <dbReference type="Proteomes" id="UP001235874"/>
    </source>
</evidence>
<keyword evidence="3" id="KW-0804">Transcription</keyword>
<feature type="domain" description="HTH gntR-type" evidence="4">
    <location>
        <begin position="2"/>
        <end position="69"/>
    </location>
</feature>
<dbReference type="SUPFAM" id="SSF46785">
    <property type="entry name" value="Winged helix' DNA-binding domain"/>
    <property type="match status" value="1"/>
</dbReference>
<evidence type="ECO:0000256" key="1">
    <source>
        <dbReference type="ARBA" id="ARBA00023015"/>
    </source>
</evidence>
<dbReference type="Pfam" id="PF07729">
    <property type="entry name" value="FCD"/>
    <property type="match status" value="1"/>
</dbReference>
<accession>A0AAJ6L3X6</accession>
<dbReference type="Proteomes" id="UP001235874">
    <property type="component" value="Chromosome"/>
</dbReference>
<dbReference type="PRINTS" id="PR00035">
    <property type="entry name" value="HTHGNTR"/>
</dbReference>
<proteinExistence type="predicted"/>
<dbReference type="Gene3D" id="1.20.120.530">
    <property type="entry name" value="GntR ligand-binding domain-like"/>
    <property type="match status" value="1"/>
</dbReference>
<dbReference type="CDD" id="cd07377">
    <property type="entry name" value="WHTH_GntR"/>
    <property type="match status" value="1"/>
</dbReference>
<dbReference type="InterPro" id="IPR036388">
    <property type="entry name" value="WH-like_DNA-bd_sf"/>
</dbReference>
<dbReference type="KEGG" id="mprn:Q3V37_28730"/>
<dbReference type="PANTHER" id="PTHR43537:SF24">
    <property type="entry name" value="GLUCONATE OPERON TRANSCRIPTIONAL REPRESSOR"/>
    <property type="match status" value="1"/>
</dbReference>
<dbReference type="PANTHER" id="PTHR43537">
    <property type="entry name" value="TRANSCRIPTIONAL REGULATOR, GNTR FAMILY"/>
    <property type="match status" value="1"/>
</dbReference>
<dbReference type="InterPro" id="IPR000524">
    <property type="entry name" value="Tscrpt_reg_HTH_GntR"/>
</dbReference>
<reference evidence="5 6" key="1">
    <citation type="submission" date="2023-07" db="EMBL/GenBank/DDBJ databases">
        <title>Micromonospora profundi TRM 95458 converts glycerol to a new osmotic compound.</title>
        <authorList>
            <person name="Lu D."/>
        </authorList>
    </citation>
    <scope>NUCLEOTIDE SEQUENCE [LARGE SCALE GENOMIC DNA]</scope>
    <source>
        <strain evidence="5 6">TRM95458</strain>
    </source>
</reference>
<keyword evidence="1" id="KW-0805">Transcription regulation</keyword>
<dbReference type="GO" id="GO:0003700">
    <property type="term" value="F:DNA-binding transcription factor activity"/>
    <property type="evidence" value="ECO:0007669"/>
    <property type="project" value="InterPro"/>
</dbReference>
<name>A0AAJ6L3X6_9ACTN</name>
<evidence type="ECO:0000313" key="5">
    <source>
        <dbReference type="EMBL" id="WLS45301.1"/>
    </source>
</evidence>
<dbReference type="SMART" id="SM00345">
    <property type="entry name" value="HTH_GNTR"/>
    <property type="match status" value="1"/>
</dbReference>
<keyword evidence="6" id="KW-1185">Reference proteome</keyword>